<dbReference type="EMBL" id="JH971420">
    <property type="protein sequence ID" value="EKM75083.1"/>
    <property type="molecule type" value="Genomic_DNA"/>
</dbReference>
<evidence type="ECO:0000313" key="3">
    <source>
        <dbReference type="Proteomes" id="UP000008493"/>
    </source>
</evidence>
<keyword evidence="1" id="KW-1133">Transmembrane helix</keyword>
<protein>
    <submittedName>
        <fullName evidence="2">Uncharacterized protein</fullName>
    </submittedName>
</protein>
<evidence type="ECO:0000256" key="1">
    <source>
        <dbReference type="SAM" id="Phobius"/>
    </source>
</evidence>
<keyword evidence="3" id="KW-1185">Reference proteome</keyword>
<keyword evidence="1" id="KW-0812">Transmembrane</keyword>
<sequence length="74" mass="8520">MLIRGASHFRQGINSRLSRIVYSDGILFYVYISIISIANFSLLFSRVRFRLDPSRFQGGARSVLACRIVLRIRV</sequence>
<dbReference type="GeneID" id="18832259"/>
<dbReference type="InParanoid" id="K5WWD3"/>
<dbReference type="RefSeq" id="XP_007334310.1">
    <property type="nucleotide sequence ID" value="XM_007334248.1"/>
</dbReference>
<dbReference type="OrthoDB" id="2675435at2759"/>
<dbReference type="HOGENOM" id="CLU_2694361_0_0_1"/>
<accession>K5WWD3</accession>
<dbReference type="Proteomes" id="UP000008493">
    <property type="component" value="Unassembled WGS sequence"/>
</dbReference>
<dbReference type="KEGG" id="abp:AGABI1DRAFT88041"/>
<keyword evidence="1" id="KW-0472">Membrane</keyword>
<feature type="transmembrane region" description="Helical" evidence="1">
    <location>
        <begin position="26"/>
        <end position="45"/>
    </location>
</feature>
<evidence type="ECO:0000313" key="2">
    <source>
        <dbReference type="EMBL" id="EKM75083.1"/>
    </source>
</evidence>
<feature type="non-terminal residue" evidence="2">
    <location>
        <position position="74"/>
    </location>
</feature>
<reference evidence="3" key="1">
    <citation type="journal article" date="2012" name="Proc. Natl. Acad. Sci. U.S.A.">
        <title>Genome sequence of the button mushroom Agaricus bisporus reveals mechanisms governing adaptation to a humic-rich ecological niche.</title>
        <authorList>
            <person name="Morin E."/>
            <person name="Kohler A."/>
            <person name="Baker A.R."/>
            <person name="Foulongne-Oriol M."/>
            <person name="Lombard V."/>
            <person name="Nagy L.G."/>
            <person name="Ohm R.A."/>
            <person name="Patyshakuliyeva A."/>
            <person name="Brun A."/>
            <person name="Aerts A.L."/>
            <person name="Bailey A.M."/>
            <person name="Billette C."/>
            <person name="Coutinho P.M."/>
            <person name="Deakin G."/>
            <person name="Doddapaneni H."/>
            <person name="Floudas D."/>
            <person name="Grimwood J."/>
            <person name="Hilden K."/>
            <person name="Kuees U."/>
            <person name="LaButti K.M."/>
            <person name="Lapidus A."/>
            <person name="Lindquist E.A."/>
            <person name="Lucas S.M."/>
            <person name="Murat C."/>
            <person name="Riley R.W."/>
            <person name="Salamov A.A."/>
            <person name="Schmutz J."/>
            <person name="Subramanian V."/>
            <person name="Woesten H.A.B."/>
            <person name="Xu J."/>
            <person name="Eastwood D.C."/>
            <person name="Foster G.D."/>
            <person name="Sonnenberg A.S."/>
            <person name="Cullen D."/>
            <person name="de Vries R.P."/>
            <person name="Lundell T."/>
            <person name="Hibbett D.S."/>
            <person name="Henrissat B."/>
            <person name="Burton K.S."/>
            <person name="Kerrigan R.W."/>
            <person name="Challen M.P."/>
            <person name="Grigoriev I.V."/>
            <person name="Martin F."/>
        </authorList>
    </citation>
    <scope>NUCLEOTIDE SEQUENCE [LARGE SCALE GENOMIC DNA]</scope>
    <source>
        <strain evidence="3">JB137-S8 / ATCC MYA-4627 / FGSC 10392</strain>
    </source>
</reference>
<organism evidence="2 3">
    <name type="scientific">Agaricus bisporus var. burnettii (strain JB137-S8 / ATCC MYA-4627 / FGSC 10392)</name>
    <name type="common">White button mushroom</name>
    <dbReference type="NCBI Taxonomy" id="597362"/>
    <lineage>
        <taxon>Eukaryota</taxon>
        <taxon>Fungi</taxon>
        <taxon>Dikarya</taxon>
        <taxon>Basidiomycota</taxon>
        <taxon>Agaricomycotina</taxon>
        <taxon>Agaricomycetes</taxon>
        <taxon>Agaricomycetidae</taxon>
        <taxon>Agaricales</taxon>
        <taxon>Agaricineae</taxon>
        <taxon>Agaricaceae</taxon>
        <taxon>Agaricus</taxon>
    </lineage>
</organism>
<gene>
    <name evidence="2" type="ORF">AGABI1DRAFT_88041</name>
</gene>
<dbReference type="AlphaFoldDB" id="K5WWD3"/>
<proteinExistence type="predicted"/>
<name>K5WWD3_AGABU</name>